<evidence type="ECO:0000313" key="3">
    <source>
        <dbReference type="Proteomes" id="UP001642540"/>
    </source>
</evidence>
<name>A0ABP1RVJ3_9HEXA</name>
<sequence length="158" mass="18298">MTEPRESEEQQEVAGDVEEVLLEWTLNRLDEVLEKSFRIPKEKIQTVFGDDRVRVDEERPQEQQSRQLLKGNKVDIVKGDKNNSSNSNPENIDVLRIKIIEILDHPEKGKEDSDDKALVDDEKGKLKIIVKHTPLKNLTIENYKTPWKGSYSSDFINI</sequence>
<dbReference type="EMBL" id="CAXLJM020000111">
    <property type="protein sequence ID" value="CAL8136556.1"/>
    <property type="molecule type" value="Genomic_DNA"/>
</dbReference>
<accession>A0ABP1RVJ3</accession>
<evidence type="ECO:0000313" key="2">
    <source>
        <dbReference type="EMBL" id="CAL8136556.1"/>
    </source>
</evidence>
<keyword evidence="3" id="KW-1185">Reference proteome</keyword>
<gene>
    <name evidence="2" type="ORF">ODALV1_LOCUS26500</name>
</gene>
<dbReference type="Proteomes" id="UP001642540">
    <property type="component" value="Unassembled WGS sequence"/>
</dbReference>
<organism evidence="2 3">
    <name type="scientific">Orchesella dallaii</name>
    <dbReference type="NCBI Taxonomy" id="48710"/>
    <lineage>
        <taxon>Eukaryota</taxon>
        <taxon>Metazoa</taxon>
        <taxon>Ecdysozoa</taxon>
        <taxon>Arthropoda</taxon>
        <taxon>Hexapoda</taxon>
        <taxon>Collembola</taxon>
        <taxon>Entomobryomorpha</taxon>
        <taxon>Entomobryoidea</taxon>
        <taxon>Orchesellidae</taxon>
        <taxon>Orchesellinae</taxon>
        <taxon>Orchesella</taxon>
    </lineage>
</organism>
<feature type="region of interest" description="Disordered" evidence="1">
    <location>
        <begin position="55"/>
        <end position="90"/>
    </location>
</feature>
<proteinExistence type="predicted"/>
<protein>
    <submittedName>
        <fullName evidence="2">Uncharacterized protein</fullName>
    </submittedName>
</protein>
<comment type="caution">
    <text evidence="2">The sequence shown here is derived from an EMBL/GenBank/DDBJ whole genome shotgun (WGS) entry which is preliminary data.</text>
</comment>
<reference evidence="2 3" key="1">
    <citation type="submission" date="2024-08" db="EMBL/GenBank/DDBJ databases">
        <authorList>
            <person name="Cucini C."/>
            <person name="Frati F."/>
        </authorList>
    </citation>
    <scope>NUCLEOTIDE SEQUENCE [LARGE SCALE GENOMIC DNA]</scope>
</reference>
<evidence type="ECO:0000256" key="1">
    <source>
        <dbReference type="SAM" id="MobiDB-lite"/>
    </source>
</evidence>
<feature type="compositionally biased region" description="Basic and acidic residues" evidence="1">
    <location>
        <begin position="72"/>
        <end position="81"/>
    </location>
</feature>